<dbReference type="InterPro" id="IPR036390">
    <property type="entry name" value="WH_DNA-bd_sf"/>
</dbReference>
<gene>
    <name evidence="1" type="ORF">SAMN04487950_3842</name>
</gene>
<protein>
    <recommendedName>
        <fullName evidence="3">Winged helix-turn-helix</fullName>
    </recommendedName>
</protein>
<dbReference type="SUPFAM" id="SSF46785">
    <property type="entry name" value="Winged helix' DNA-binding domain"/>
    <property type="match status" value="1"/>
</dbReference>
<dbReference type="InterPro" id="IPR036388">
    <property type="entry name" value="WH-like_DNA-bd_sf"/>
</dbReference>
<organism evidence="1 2">
    <name type="scientific">Halogranum rubrum</name>
    <dbReference type="NCBI Taxonomy" id="553466"/>
    <lineage>
        <taxon>Archaea</taxon>
        <taxon>Methanobacteriati</taxon>
        <taxon>Methanobacteriota</taxon>
        <taxon>Stenosarchaea group</taxon>
        <taxon>Halobacteria</taxon>
        <taxon>Halobacteriales</taxon>
        <taxon>Haloferacaceae</taxon>
    </lineage>
</organism>
<dbReference type="Proteomes" id="UP000199607">
    <property type="component" value="Unassembled WGS sequence"/>
</dbReference>
<dbReference type="AlphaFoldDB" id="A0A1I4HWD7"/>
<evidence type="ECO:0000313" key="1">
    <source>
        <dbReference type="EMBL" id="SFL45726.1"/>
    </source>
</evidence>
<accession>A0A1I4HWD7</accession>
<name>A0A1I4HWD7_9EURY</name>
<dbReference type="Gene3D" id="1.10.10.10">
    <property type="entry name" value="Winged helix-like DNA-binding domain superfamily/Winged helix DNA-binding domain"/>
    <property type="match status" value="1"/>
</dbReference>
<sequence>MRKRGEWMKPTDDQILEILGNSGLVLSPSIIAFNAGFTRNHVNNRLSEFTEKGLVRRVERGKYEITDDGLGYLSGDVDASEL</sequence>
<evidence type="ECO:0008006" key="3">
    <source>
        <dbReference type="Google" id="ProtNLM"/>
    </source>
</evidence>
<reference evidence="2" key="1">
    <citation type="submission" date="2016-10" db="EMBL/GenBank/DDBJ databases">
        <authorList>
            <person name="Varghese N."/>
            <person name="Submissions S."/>
        </authorList>
    </citation>
    <scope>NUCLEOTIDE SEQUENCE [LARGE SCALE GENOMIC DNA]</scope>
    <source>
        <strain evidence="2">CGMCC 1.7738</strain>
    </source>
</reference>
<keyword evidence="2" id="KW-1185">Reference proteome</keyword>
<dbReference type="EMBL" id="FOTC01000006">
    <property type="protein sequence ID" value="SFL45726.1"/>
    <property type="molecule type" value="Genomic_DNA"/>
</dbReference>
<evidence type="ECO:0000313" key="2">
    <source>
        <dbReference type="Proteomes" id="UP000199607"/>
    </source>
</evidence>
<proteinExistence type="predicted"/>